<feature type="compositionally biased region" description="Low complexity" evidence="1">
    <location>
        <begin position="1264"/>
        <end position="1295"/>
    </location>
</feature>
<dbReference type="InterPro" id="IPR057746">
    <property type="entry name" value="CpnT-like_N"/>
</dbReference>
<feature type="compositionally biased region" description="Low complexity" evidence="1">
    <location>
        <begin position="689"/>
        <end position="701"/>
    </location>
</feature>
<protein>
    <recommendedName>
        <fullName evidence="2">Outer membrane channel protein CpnT-like N-terminal domain-containing protein</fullName>
    </recommendedName>
</protein>
<name>A0A4R4V2J2_9PSEU</name>
<dbReference type="Proteomes" id="UP000295674">
    <property type="component" value="Unassembled WGS sequence"/>
</dbReference>
<feature type="domain" description="Outer membrane channel protein CpnT-like N-terminal" evidence="2">
    <location>
        <begin position="1"/>
        <end position="142"/>
    </location>
</feature>
<dbReference type="EMBL" id="SMKS01000102">
    <property type="protein sequence ID" value="TDC99267.1"/>
    <property type="molecule type" value="Genomic_DNA"/>
</dbReference>
<feature type="compositionally biased region" description="Low complexity" evidence="1">
    <location>
        <begin position="633"/>
        <end position="657"/>
    </location>
</feature>
<feature type="non-terminal residue" evidence="3">
    <location>
        <position position="3374"/>
    </location>
</feature>
<organism evidence="3 4">
    <name type="scientific">Saccharopolyspora terrae</name>
    <dbReference type="NCBI Taxonomy" id="2530384"/>
    <lineage>
        <taxon>Bacteria</taxon>
        <taxon>Bacillati</taxon>
        <taxon>Actinomycetota</taxon>
        <taxon>Actinomycetes</taxon>
        <taxon>Pseudonocardiales</taxon>
        <taxon>Pseudonocardiaceae</taxon>
        <taxon>Saccharopolyspora</taxon>
    </lineage>
</organism>
<dbReference type="Pfam" id="PF02917">
    <property type="entry name" value="Pertussis_S1"/>
    <property type="match status" value="1"/>
</dbReference>
<feature type="compositionally biased region" description="Polar residues" evidence="1">
    <location>
        <begin position="439"/>
        <end position="459"/>
    </location>
</feature>
<dbReference type="InterPro" id="IPR003898">
    <property type="entry name" value="Borpert_toxA"/>
</dbReference>
<feature type="compositionally biased region" description="Polar residues" evidence="1">
    <location>
        <begin position="600"/>
        <end position="619"/>
    </location>
</feature>
<feature type="region of interest" description="Disordered" evidence="1">
    <location>
        <begin position="2617"/>
        <end position="2658"/>
    </location>
</feature>
<feature type="compositionally biased region" description="Low complexity" evidence="1">
    <location>
        <begin position="555"/>
        <end position="569"/>
    </location>
</feature>
<feature type="compositionally biased region" description="Polar residues" evidence="1">
    <location>
        <begin position="467"/>
        <end position="489"/>
    </location>
</feature>
<proteinExistence type="predicted"/>
<feature type="compositionally biased region" description="Polar residues" evidence="1">
    <location>
        <begin position="874"/>
        <end position="929"/>
    </location>
</feature>
<feature type="region of interest" description="Disordered" evidence="1">
    <location>
        <begin position="2502"/>
        <end position="2525"/>
    </location>
</feature>
<evidence type="ECO:0000313" key="3">
    <source>
        <dbReference type="EMBL" id="TDC99267.1"/>
    </source>
</evidence>
<feature type="region of interest" description="Disordered" evidence="1">
    <location>
        <begin position="2748"/>
        <end position="2789"/>
    </location>
</feature>
<feature type="compositionally biased region" description="Low complexity" evidence="1">
    <location>
        <begin position="806"/>
        <end position="843"/>
    </location>
</feature>
<dbReference type="SUPFAM" id="SSF56399">
    <property type="entry name" value="ADP-ribosylation"/>
    <property type="match status" value="1"/>
</dbReference>
<feature type="compositionally biased region" description="Low complexity" evidence="1">
    <location>
        <begin position="506"/>
        <end position="546"/>
    </location>
</feature>
<dbReference type="GO" id="GO:0005576">
    <property type="term" value="C:extracellular region"/>
    <property type="evidence" value="ECO:0007669"/>
    <property type="project" value="InterPro"/>
</dbReference>
<feature type="region of interest" description="Disordered" evidence="1">
    <location>
        <begin position="2970"/>
        <end position="2989"/>
    </location>
</feature>
<sequence>MVPEEVGNLFMVLTGEKWPQINEDQLRKLSDSWRNTSARLRSELTPELAQAIKLIRSEFYGKAAMRFADRMAPYVESNGYIETAATGYEQIAGFLKQLSVQTEYVKLVSLLSLIELLAEIAWAIAMAGPTFGASMAWLAGRYAIVRFLLKNIWGRLLMRVIQAQVFGIAFQVAIDAAAQGIQMAKGTRDDWDEDSTKQAAAVGALGGALALPFAALGGAMGNMLAKGLVKGVGDQIDNDILKAAAEAAAKNFADDFPKAPSLAKFATQVSDHMNTHIARDLGAATPGNYAGMSLKGMWAEKFGRGLADAVEEGLHEFFTEGLYSAMTGKGFQANPYSFTAGMSAGLSENLGSVIGAGIYGNLTPGSGENPFLAAQREGDGSNSDTSPLLGGDGDLDTSDIDSDAQSISSDGGVAAGGSDGSQGQGNQGGGGRGPDGAGTNPSSLGQSQTQVPGQSDGQGAQSGPGPNGQSITESQTQVPSQPGSDTSGAPESAETVSVGAGGTDGSLGSSSPSNSSPEISPSSSSNAESSTGLPTSSSSSDADISPGLPPAGQQSNTDGSSFPSSTSESAAPGQGDAQSTSGPVDDGNSTPAAQVGGSHGAQTPVNSGAQQSGQTNPDASTPDPAAQGAESTSQPSSSGANPAQPAPQSNAPQQSGSDPAAPQQSTADSDSTAITTPESARQEVAQNDTATQTTTPVGTGADSTAQVDQTGQIGPNSTQSQTDLVQPQVSETGLQEQSGDSTASTTPESSTHSQTQTDGRTQPDGQTQPNTQVQDANGQVQRNEQTGSGAVSGQQPVGGLSGTGQTGQTQTPTSTATNSTTPTSSTPSQGQSQSGSNPSITRGGTTGTGQGSTSVTDVAATSQTAVPEIPGSPATESSDAAVTVDSSGNVVETSQTQDTVENQDSAQNQETSQTQETAQNQETSESTANDQQSQSQDTGQDQQSTQDQSTPQDATNDQSTNNDQSTAQQDQSQQGTDTTANDDLFAALDQDPQLDLSLTDPSQVTPAPVLPETARAADSFAADMTAHVDETPRPPELTRDGVISNNSRLLPSDGVWSPNQNAPLAANVAAKIDVAPPVRAGLQQQLQQLVDTRGELGLLQVLSSGRSFQVPTRDGVQSLFVRMDPDTVAPVAATDTAVHNTPSQSSKHEGASRSITSHGVSRKLRQNAVVGWVDSAIEVAATSLNLRVMPFLGWGESRSNTVSDKTGNTRERTAKLGGHHKAFDVNFQVQWESDGNRGSSRFDPTVRLAYPETVLEKPRPAPAPADTNPTTTVPAVPGTQNDQQNQNGTAQNTPAPRAPVPVPADLQQLIANLDSYAGVGELHRNVMSTLPDWVRQDPTLHDGVATKVDTAQFVEETSEGLVNGIDISQRTTYPKWLRMPGKNWSKHPEVKVKVEPQVRGFEKIGDPQPIRTGEILRNTKDTSVSNGIGSRAVGGIRLRGLFTSGEAKIDGHGSPLQIGPIGVLSLTSNRKESQTGREAGTNKDKSLESDGAQRYRIDLSLAAEITSRPGGKAESDPVQVQPTEGATYVWVRNEDVPEFERLLNDALNPDGTTPAAQPTTTPEQSERIRTVIDGEGMFKNVVRVGGTGQLRDEARQHIQQQLTSRGVDTSTVDWNQVNRDLSSFGPYKVMTKFDDLTGDGKPVTVDVTAGGRKFHFELTADLGEVTGRRTLDNDVRFSATRKHGSGWKTGFKTSFGVGALLAGMVRTTIRPSGYGSNSYVGGIAGLGGSWGRGKSSGHGDSLESEQRIKYEGKADRVTRDVTWKLEATDTSARNPFSRKTPPTTTEVPGHADYRVASFMLDADAGWHPGDPAPAATRDLNDGNRVDMNNTAVVSVVDLYGKANDAFHEMQRDAVRSAKEGKFERFRRWIAHTGSTDPKHSNPKHLVDVDPQWWQTRLAGMFHAPQVRDGGAHGGVLFDRMQRGAFEMRVHNERPLGPVPGNSTWETTNKTSVSISHGTSSGTEGEIGLNFWGAMADAGAGASMSTGRGTDDSLGGSTKSASQVKTPMQLYTGDLVLSVRADAWQQLFGQPNHRWDAISPYPTGAQSDHVEIVVPDGLLYVKPQNPVTTHPDGRLTEDLPLLRDLGKGLDRSVVVSGFSRDTPDPANPTRTDQTHTDQADQTQDGQTQSDQSQADQTQQPGTQDRLSDDAIRALWHAAPELFPGWTPDSGRPAPLFDATNALRALDNPADVREMLNGGWQRTMFRSRWFGSDYYTFTATAEQQPGAEIIDRGDVATGGYAETQGVRGQGQDSSRDVATSVSLTAWPIVPTTADGGAMAPMPVVGLSNQSGTEQANEIDTFRQDRSDTDDHVGVRAPVKVNFTVHRFRVPPLLLSTFTEGSVGSSAYRHPELREVTLPPQVSETRGKVDLSLPEFLLDQPTDHTTASTGRDITDAAKQTPSFQLAKGTRDPQLTEHVVDAIVDARGHKDLVNRWFGAGTPNRGKIDTLFSPDMIVPNIGNDRRLLSDDGYTTSFKVHDRFLSVDYEVQVKPRLTDPQFMHSWTEAQHEEKHGQETGQSSSDSNTRSADAGMGVMAIHGTNWSNAENSASRGVAGSETAAAALEESHTSRTRQQDWRRYTAIPHYDVVIRSKPHFAPSWSEHRMEGTNGFTGTPVEFDVREGEHTPFDNPRNAPATTGTAPAPTAQDVAVPGSSRTPEQAQQEILTLEDQIAELTSQYDRVTNRINQLADAAQAMVEPHLDGGPRPDPRQVEIIHRAALEVTEPDVQRLDQLGRQIAENEFELQDLRRETSDIAPGVPPNTAQDNGIRPDESRTDTDGRRFDRSGNLIERGQDGQWRKQKFFALPWLDDNTMVLGVRPETNPYTGQPNHMGGFPTAPGGNVQQHHGTGGDLVGGALSNQIAQDLRGTYQLTDHDGVAHSNPGSGTAKADAHYVPANLERTGTAQSTTNTQETGRSVEIDVRDLGVTKQSTGREILAAVAYASGIEDFGSQRAAEFFADPSSAQIAESIRDRLPAAAPQPAPVQQPVADQPADVDEPLPRFEVEAERWKPLDNAFVVDGNGDRRTIQRGPASGIRQEVRYSLTPEPGRWNLETKLHLRPAEGVSPADLAAVRANTAAGIEQLVNQQAHLLPGPDVEAHANVVFVDDPADADAVIDVVPGRPDDVKNPMDQHRWAAGASPSEFTHEVMHFFGVRDAYPHPRQLLNTSDSPVPGDLMDTRQEGVDYRVLDRHMQQIMDVASPHLPGSLVTDGVVPSSSGTTTSSQRETNPADVSPAVPPSDRPRRHHGSHHDPYAGSSRPSRSAHAPRSHDPSYATTSSSAYPTYTTASSYPTTSSPTGPVTLDNPQLRANPPRPRWMYRGDTRPPEEVFRDGMTSWGRDYNLVSHVHGGDAARNSGYVSVTPSATAAHQFVVPDGGEPI</sequence>
<reference evidence="3 4" key="1">
    <citation type="submission" date="2019-03" db="EMBL/GenBank/DDBJ databases">
        <title>Draft genome sequences of novel Actinobacteria.</title>
        <authorList>
            <person name="Sahin N."/>
            <person name="Ay H."/>
            <person name="Saygin H."/>
        </authorList>
    </citation>
    <scope>NUCLEOTIDE SEQUENCE [LARGE SCALE GENOMIC DNA]</scope>
    <source>
        <strain evidence="3 4">16K309</strain>
    </source>
</reference>
<accession>A0A4R4V2J2</accession>
<gene>
    <name evidence="3" type="ORF">E1181_29785</name>
</gene>
<feature type="compositionally biased region" description="Basic and acidic residues" evidence="1">
    <location>
        <begin position="2764"/>
        <end position="2780"/>
    </location>
</feature>
<feature type="compositionally biased region" description="Low complexity" evidence="1">
    <location>
        <begin position="665"/>
        <end position="676"/>
    </location>
</feature>
<feature type="region of interest" description="Disordered" evidence="1">
    <location>
        <begin position="2094"/>
        <end position="2144"/>
    </location>
</feature>
<feature type="compositionally biased region" description="Polar residues" evidence="1">
    <location>
        <begin position="2512"/>
        <end position="2524"/>
    </location>
</feature>
<feature type="compositionally biased region" description="Polar residues" evidence="1">
    <location>
        <begin position="576"/>
        <end position="592"/>
    </location>
</feature>
<feature type="region of interest" description="Disordered" evidence="1">
    <location>
        <begin position="1469"/>
        <end position="1492"/>
    </location>
</feature>
<feature type="compositionally biased region" description="Low complexity" evidence="1">
    <location>
        <begin position="3251"/>
        <end position="3292"/>
    </location>
</feature>
<comment type="caution">
    <text evidence="3">The sequence shown here is derived from an EMBL/GenBank/DDBJ whole genome shotgun (WGS) entry which is preliminary data.</text>
</comment>
<feature type="region of interest" description="Disordered" evidence="1">
    <location>
        <begin position="2377"/>
        <end position="2396"/>
    </location>
</feature>
<feature type="region of interest" description="Disordered" evidence="1">
    <location>
        <begin position="1980"/>
        <end position="2000"/>
    </location>
</feature>
<feature type="compositionally biased region" description="Polar residues" evidence="1">
    <location>
        <begin position="702"/>
        <end position="795"/>
    </location>
</feature>
<evidence type="ECO:0000259" key="2">
    <source>
        <dbReference type="Pfam" id="PF25547"/>
    </source>
</evidence>
<dbReference type="GO" id="GO:0003950">
    <property type="term" value="F:NAD+ poly-ADP-ribosyltransferase activity"/>
    <property type="evidence" value="ECO:0007669"/>
    <property type="project" value="InterPro"/>
</dbReference>
<feature type="region of interest" description="Disordered" evidence="1">
    <location>
        <begin position="3195"/>
        <end position="3318"/>
    </location>
</feature>
<feature type="region of interest" description="Disordered" evidence="1">
    <location>
        <begin position="1137"/>
        <end position="1159"/>
    </location>
</feature>
<feature type="compositionally biased region" description="Low complexity" evidence="1">
    <location>
        <begin position="2118"/>
        <end position="2143"/>
    </location>
</feature>
<feature type="compositionally biased region" description="Low complexity" evidence="1">
    <location>
        <begin position="403"/>
        <end position="412"/>
    </location>
</feature>
<feature type="compositionally biased region" description="Low complexity" evidence="1">
    <location>
        <begin position="930"/>
        <end position="979"/>
    </location>
</feature>
<feature type="region of interest" description="Disordered" evidence="1">
    <location>
        <begin position="2541"/>
        <end position="2572"/>
    </location>
</feature>
<evidence type="ECO:0000313" key="4">
    <source>
        <dbReference type="Proteomes" id="UP000295674"/>
    </source>
</evidence>
<dbReference type="Gene3D" id="3.90.210.10">
    <property type="entry name" value="Heat-Labile Enterotoxin, subunit A"/>
    <property type="match status" value="1"/>
</dbReference>
<keyword evidence="4" id="KW-1185">Reference proteome</keyword>
<feature type="compositionally biased region" description="Polar residues" evidence="1">
    <location>
        <begin position="2380"/>
        <end position="2396"/>
    </location>
</feature>
<feature type="compositionally biased region" description="Low complexity" evidence="1">
    <location>
        <begin position="2630"/>
        <end position="2642"/>
    </location>
</feature>
<evidence type="ECO:0000256" key="1">
    <source>
        <dbReference type="SAM" id="MobiDB-lite"/>
    </source>
</evidence>
<feature type="region of interest" description="Disordered" evidence="1">
    <location>
        <begin position="369"/>
        <end position="983"/>
    </location>
</feature>
<feature type="compositionally biased region" description="Gly residues" evidence="1">
    <location>
        <begin position="413"/>
        <end position="436"/>
    </location>
</feature>
<dbReference type="Pfam" id="PF25547">
    <property type="entry name" value="WXG100_2"/>
    <property type="match status" value="1"/>
</dbReference>
<feature type="compositionally biased region" description="Basic and acidic residues" evidence="1">
    <location>
        <begin position="2561"/>
        <end position="2572"/>
    </location>
</feature>
<feature type="compositionally biased region" description="Acidic residues" evidence="1">
    <location>
        <begin position="393"/>
        <end position="402"/>
    </location>
</feature>
<feature type="region of interest" description="Disordered" evidence="1">
    <location>
        <begin position="1252"/>
        <end position="1301"/>
    </location>
</feature>